<evidence type="ECO:0000313" key="9">
    <source>
        <dbReference type="EMBL" id="KAF7692021.1"/>
    </source>
</evidence>
<dbReference type="Proteomes" id="UP000606274">
    <property type="component" value="Unassembled WGS sequence"/>
</dbReference>
<dbReference type="InterPro" id="IPR020901">
    <property type="entry name" value="Prtase_inh_Kunz-CS"/>
</dbReference>
<dbReference type="GO" id="GO:0031012">
    <property type="term" value="C:extracellular matrix"/>
    <property type="evidence" value="ECO:0007669"/>
    <property type="project" value="TreeGrafter"/>
</dbReference>
<feature type="compositionally biased region" description="Low complexity" evidence="5">
    <location>
        <begin position="397"/>
        <end position="410"/>
    </location>
</feature>
<reference evidence="9" key="1">
    <citation type="submission" date="2020-08" db="EMBL/GenBank/DDBJ databases">
        <title>Chromosome-level assembly of Southern catfish (Silurus meridionalis) provides insights into visual adaptation to the nocturnal and benthic lifestyles.</title>
        <authorList>
            <person name="Zhang Y."/>
            <person name="Wang D."/>
            <person name="Peng Z."/>
        </authorList>
    </citation>
    <scope>NUCLEOTIDE SEQUENCE</scope>
    <source>
        <strain evidence="9">SWU-2019-XX</strain>
        <tissue evidence="9">Muscle</tissue>
    </source>
</reference>
<dbReference type="AlphaFoldDB" id="A0A8T0AK82"/>
<dbReference type="InterPro" id="IPR008160">
    <property type="entry name" value="Collagen"/>
</dbReference>
<dbReference type="InterPro" id="IPR002035">
    <property type="entry name" value="VWF_A"/>
</dbReference>
<comment type="caution">
    <text evidence="9">The sequence shown here is derived from an EMBL/GenBank/DDBJ whole genome shotgun (WGS) entry which is preliminary data.</text>
</comment>
<keyword evidence="6" id="KW-0732">Signal</keyword>
<keyword evidence="10" id="KW-1185">Reference proteome</keyword>
<evidence type="ECO:0008006" key="11">
    <source>
        <dbReference type="Google" id="ProtNLM"/>
    </source>
</evidence>
<accession>A0A8T0AK82</accession>
<dbReference type="InterPro" id="IPR036880">
    <property type="entry name" value="Kunitz_BPTI_sf"/>
</dbReference>
<keyword evidence="3" id="KW-0176">Collagen</keyword>
<evidence type="ECO:0000256" key="3">
    <source>
        <dbReference type="ARBA" id="ARBA00023119"/>
    </source>
</evidence>
<evidence type="ECO:0000256" key="1">
    <source>
        <dbReference type="ARBA" id="ARBA00004498"/>
    </source>
</evidence>
<feature type="chain" id="PRO_5035717552" description="Collagen alpha-1(XXVIII) chain" evidence="6">
    <location>
        <begin position="33"/>
        <end position="1160"/>
    </location>
</feature>
<dbReference type="PROSITE" id="PS50279">
    <property type="entry name" value="BPTI_KUNITZ_2"/>
    <property type="match status" value="1"/>
</dbReference>
<dbReference type="GO" id="GO:0005615">
    <property type="term" value="C:extracellular space"/>
    <property type="evidence" value="ECO:0007669"/>
    <property type="project" value="TreeGrafter"/>
</dbReference>
<dbReference type="GO" id="GO:0005581">
    <property type="term" value="C:collagen trimer"/>
    <property type="evidence" value="ECO:0007669"/>
    <property type="project" value="UniProtKB-KW"/>
</dbReference>
<dbReference type="InterPro" id="IPR002223">
    <property type="entry name" value="Kunitz_BPTI"/>
</dbReference>
<feature type="domain" description="VWFA" evidence="7">
    <location>
        <begin position="55"/>
        <end position="239"/>
    </location>
</feature>
<feature type="domain" description="VWFA" evidence="7">
    <location>
        <begin position="808"/>
        <end position="987"/>
    </location>
</feature>
<dbReference type="SMART" id="SM00131">
    <property type="entry name" value="KU"/>
    <property type="match status" value="1"/>
</dbReference>
<evidence type="ECO:0000313" key="10">
    <source>
        <dbReference type="Proteomes" id="UP000606274"/>
    </source>
</evidence>
<evidence type="ECO:0000256" key="2">
    <source>
        <dbReference type="ARBA" id="ARBA00022530"/>
    </source>
</evidence>
<dbReference type="Pfam" id="PF00014">
    <property type="entry name" value="Kunitz_BPTI"/>
    <property type="match status" value="1"/>
</dbReference>
<keyword evidence="2" id="KW-0964">Secreted</keyword>
<dbReference type="FunFam" id="4.10.410.10:FF:000020">
    <property type="entry name" value="Collagen, type VI, alpha 3"/>
    <property type="match status" value="1"/>
</dbReference>
<proteinExistence type="predicted"/>
<dbReference type="Gene3D" id="4.10.410.10">
    <property type="entry name" value="Pancreatic trypsin inhibitor Kunitz domain"/>
    <property type="match status" value="1"/>
</dbReference>
<dbReference type="PROSITE" id="PS00280">
    <property type="entry name" value="BPTI_KUNITZ_1"/>
    <property type="match status" value="1"/>
</dbReference>
<dbReference type="CDD" id="cd01450">
    <property type="entry name" value="vWFA_subfamily_ECM"/>
    <property type="match status" value="1"/>
</dbReference>
<feature type="signal peptide" evidence="6">
    <location>
        <begin position="1"/>
        <end position="32"/>
    </location>
</feature>
<dbReference type="CDD" id="cd22628">
    <property type="entry name" value="Kunitz_collagen_alpha1_XXVIII"/>
    <property type="match status" value="1"/>
</dbReference>
<dbReference type="Gene3D" id="3.40.50.410">
    <property type="entry name" value="von Willebrand factor, type A domain"/>
    <property type="match status" value="2"/>
</dbReference>
<name>A0A8T0AK82_SILME</name>
<keyword evidence="4" id="KW-1015">Disulfide bond</keyword>
<protein>
    <recommendedName>
        <fullName evidence="11">Collagen alpha-1(XXVIII) chain</fullName>
    </recommendedName>
</protein>
<feature type="region of interest" description="Disordered" evidence="5">
    <location>
        <begin position="251"/>
        <end position="782"/>
    </location>
</feature>
<evidence type="ECO:0000259" key="8">
    <source>
        <dbReference type="PROSITE" id="PS50279"/>
    </source>
</evidence>
<feature type="domain" description="BPTI/Kunitz inhibitor" evidence="8">
    <location>
        <begin position="1107"/>
        <end position="1157"/>
    </location>
</feature>
<feature type="compositionally biased region" description="Basic and acidic residues" evidence="5">
    <location>
        <begin position="294"/>
        <end position="307"/>
    </location>
</feature>
<feature type="compositionally biased region" description="Basic and acidic residues" evidence="5">
    <location>
        <begin position="745"/>
        <end position="762"/>
    </location>
</feature>
<dbReference type="SUPFAM" id="SSF57362">
    <property type="entry name" value="BPTI-like"/>
    <property type="match status" value="1"/>
</dbReference>
<dbReference type="PROSITE" id="PS50234">
    <property type="entry name" value="VWFA"/>
    <property type="match status" value="2"/>
</dbReference>
<dbReference type="InterPro" id="IPR036465">
    <property type="entry name" value="vWFA_dom_sf"/>
</dbReference>
<dbReference type="PRINTS" id="PR00453">
    <property type="entry name" value="VWFADOMAIN"/>
</dbReference>
<evidence type="ECO:0000256" key="6">
    <source>
        <dbReference type="SAM" id="SignalP"/>
    </source>
</evidence>
<evidence type="ECO:0000256" key="5">
    <source>
        <dbReference type="SAM" id="MobiDB-lite"/>
    </source>
</evidence>
<gene>
    <name evidence="9" type="ORF">HF521_010988</name>
</gene>
<organism evidence="9 10">
    <name type="scientific">Silurus meridionalis</name>
    <name type="common">Southern catfish</name>
    <name type="synonym">Silurus soldatovi meridionalis</name>
    <dbReference type="NCBI Taxonomy" id="175797"/>
    <lineage>
        <taxon>Eukaryota</taxon>
        <taxon>Metazoa</taxon>
        <taxon>Chordata</taxon>
        <taxon>Craniata</taxon>
        <taxon>Vertebrata</taxon>
        <taxon>Euteleostomi</taxon>
        <taxon>Actinopterygii</taxon>
        <taxon>Neopterygii</taxon>
        <taxon>Teleostei</taxon>
        <taxon>Ostariophysi</taxon>
        <taxon>Siluriformes</taxon>
        <taxon>Siluridae</taxon>
        <taxon>Silurus</taxon>
    </lineage>
</organism>
<dbReference type="EMBL" id="JABFDY010000021">
    <property type="protein sequence ID" value="KAF7692021.1"/>
    <property type="molecule type" value="Genomic_DNA"/>
</dbReference>
<comment type="subcellular location">
    <subcellularLocation>
        <location evidence="1">Secreted</location>
        <location evidence="1">Extracellular space</location>
        <location evidence="1">Extracellular matrix</location>
    </subcellularLocation>
</comment>
<feature type="compositionally biased region" description="Basic and acidic residues" evidence="5">
    <location>
        <begin position="557"/>
        <end position="568"/>
    </location>
</feature>
<dbReference type="GO" id="GO:0004867">
    <property type="term" value="F:serine-type endopeptidase inhibitor activity"/>
    <property type="evidence" value="ECO:0007669"/>
    <property type="project" value="InterPro"/>
</dbReference>
<sequence length="1160" mass="120229">MSRGMMLNMKAKPWSVTLLSFVALFLLSDVRSQTRKKQTDNLTTGNENAATCVLDLAFLLDSSESAMLYRFEKEKDFASSFGSRVVNMRVHGWHLMPRLAALQYSSSVSVVRSFSDWNGLDGFLNGVTSMAYIGQGTYSSYAIGNATGLFIRETDDRSVRVMLLMTDGSDHPRNPNILAATNEAKGHNIRLFTISLSSQGSHNNAKLRAVASSPAERFMHNLNDPDLEERLLQELEKVVHKDCPRVQACVCEKGGRGAPGSPGKKGDSGNDGLPGPKGVKGGTGPAGPPGMDGPEGRPGYKGDKGDRGQCGAPGLKGNKGVEGPLGPRGVRGEQGPQGPPGDEGPEGQEGPKGDQGLPGATGPRGDIGVGFPGPKGDKGNPGRQGPIGPNGTGEPGQLGPPGLMGPRGLPGLPGEGLFGPKGERGYNGSTGAPGLPGFGLKGEKGNVGPPGPAGPIGASGLGIQGEKGTQGPIGPPGPRGIPGISIAGEKGDPGLPGERGPPGEKGIGEPGAKGEFGLHGVPGKPGSPGEDGARGQKGEAGVPGPRGLEGLPGKGLPGEKGERGERGARGQPGVIGPIGLVGSKGEPGVLGFPGPTGPPGIGLPGSKGDPGLPGFPGLTGETGIGIPGPKGERGLPGPLGPPGLKGDGYPGSPGPPGPKGQPGQPGPEGTGFPGPKGDQGFAGSPGPAGLPGIGHVGLKGSIGPTGPPGPPGPSGEGIQGPKGEHGFQGLVGPRGAPGVGLPGQKGDRGVSGERGRKGDKGGQGEPGQTGPVGRPGHKGEPGLTREEVVKLIRSICGCGVTCRSSPLDLVFVIDSSESVGPDNFEVVKDFVNSLIDRVSVRPNITHVGIVLYSHVTTVIGDLHQPLTSVEVKSAVRQMPYMGEGTYTGSALNQANQLFRSGRPGVRKVALLITDGQMDRRDVFKLEDVVRDAHASGVEMFVIGMVNQSEPFYESFKKELEFIASDPDEEHVYLISDFRTLTALEGKLLVQLCENNDGLFGQTPSPDLLPVTPGIPFYNEGLLRRTYIPTFRADREQQPEASGEILQSTNTPFLNGKDLNSLEHLWRITYHSDPEDSLHRPPHTTSTITTPEPRLILIQDDFSKDDACLQLLDPGPCREYVVKWYYEPKANSCAQFWFGGCRGNRNRFDTESMCRKSCVVN</sequence>
<dbReference type="Pfam" id="PF01391">
    <property type="entry name" value="Collagen"/>
    <property type="match status" value="2"/>
</dbReference>
<evidence type="ECO:0000256" key="4">
    <source>
        <dbReference type="ARBA" id="ARBA00023157"/>
    </source>
</evidence>
<keyword evidence="2" id="KW-0272">Extracellular matrix</keyword>
<dbReference type="SUPFAM" id="SSF53300">
    <property type="entry name" value="vWA-like"/>
    <property type="match status" value="2"/>
</dbReference>
<dbReference type="PANTHER" id="PTHR24023:SF1082">
    <property type="entry name" value="COLLAGEN TRIPLE HELIX REPEAT"/>
    <property type="match status" value="1"/>
</dbReference>
<dbReference type="PANTHER" id="PTHR24023">
    <property type="entry name" value="COLLAGEN ALPHA"/>
    <property type="match status" value="1"/>
</dbReference>
<dbReference type="PRINTS" id="PR00759">
    <property type="entry name" value="BASICPTASE"/>
</dbReference>
<dbReference type="Pfam" id="PF00092">
    <property type="entry name" value="VWA"/>
    <property type="match status" value="2"/>
</dbReference>
<dbReference type="InterPro" id="IPR050149">
    <property type="entry name" value="Collagen_superfamily"/>
</dbReference>
<evidence type="ECO:0000259" key="7">
    <source>
        <dbReference type="PROSITE" id="PS50234"/>
    </source>
</evidence>
<dbReference type="SMART" id="SM00327">
    <property type="entry name" value="VWA"/>
    <property type="match status" value="2"/>
</dbReference>